<dbReference type="EMBL" id="PEKC01000241">
    <property type="protein sequence ID" value="PII30740.1"/>
    <property type="molecule type" value="Genomic_DNA"/>
</dbReference>
<comment type="caution">
    <text evidence="3">The sequence shown here is derived from an EMBL/GenBank/DDBJ whole genome shotgun (WGS) entry which is preliminary data.</text>
</comment>
<evidence type="ECO:0000313" key="3">
    <source>
        <dbReference type="EMBL" id="PII30740.1"/>
    </source>
</evidence>
<feature type="domain" description="7(1) septoil knot" evidence="2">
    <location>
        <begin position="54"/>
        <end position="128"/>
    </location>
</feature>
<accession>A0A2G7SSX0</accession>
<gene>
    <name evidence="3" type="ORF">CTI11_28450</name>
</gene>
<sequence>MRAAASHGLACFSRPTPLSHMPLLPRFSLVLACLALPAFVHAADFDKKNCTYKGIRLYGKVQIVHSFPDIKVQATSSFPDLKVKVVDSFADSCGEWKIVTSFPDFKVQMVSSFPDLKVDMGSSSPGVR</sequence>
<evidence type="ECO:0000259" key="2">
    <source>
        <dbReference type="Pfam" id="PF19647"/>
    </source>
</evidence>
<evidence type="ECO:0000256" key="1">
    <source>
        <dbReference type="SAM" id="SignalP"/>
    </source>
</evidence>
<dbReference type="AlphaFoldDB" id="A0A2G7SSX0"/>
<name>A0A2G7SSX0_9FLAO</name>
<dbReference type="Pfam" id="PF19647">
    <property type="entry name" value="Septknot"/>
    <property type="match status" value="1"/>
</dbReference>
<proteinExistence type="predicted"/>
<dbReference type="InterPro" id="IPR046148">
    <property type="entry name" value="Septknot"/>
</dbReference>
<feature type="signal peptide" evidence="1">
    <location>
        <begin position="1"/>
        <end position="42"/>
    </location>
</feature>
<organism evidence="3">
    <name type="scientific">Chryseobacterium sp. B5</name>
    <dbReference type="NCBI Taxonomy" id="2050562"/>
    <lineage>
        <taxon>Bacteria</taxon>
        <taxon>Pseudomonadati</taxon>
        <taxon>Bacteroidota</taxon>
        <taxon>Flavobacteriia</taxon>
        <taxon>Flavobacteriales</taxon>
        <taxon>Weeksellaceae</taxon>
        <taxon>Chryseobacterium group</taxon>
        <taxon>Chryseobacterium</taxon>
    </lineage>
</organism>
<reference evidence="3" key="1">
    <citation type="submission" date="2017-10" db="EMBL/GenBank/DDBJ databases">
        <title>Chryseobacterium sp. B5 is a hydrocarbonoclastic and plant growth promoting bacterium.</title>
        <authorList>
            <person name="Thijs S."/>
            <person name="Gkorezis P."/>
            <person name="Van Hamme J."/>
        </authorList>
    </citation>
    <scope>NUCLEOTIDE SEQUENCE</scope>
    <source>
        <strain evidence="3">B5</strain>
    </source>
</reference>
<protein>
    <recommendedName>
        <fullName evidence="2">7(1) septoil knot domain-containing protein</fullName>
    </recommendedName>
</protein>
<keyword evidence="1" id="KW-0732">Signal</keyword>
<feature type="chain" id="PRO_5013815610" description="7(1) septoil knot domain-containing protein" evidence="1">
    <location>
        <begin position="43"/>
        <end position="128"/>
    </location>
</feature>